<dbReference type="GO" id="GO:0005829">
    <property type="term" value="C:cytosol"/>
    <property type="evidence" value="ECO:0007669"/>
    <property type="project" value="TreeGrafter"/>
</dbReference>
<dbReference type="InterPro" id="IPR006094">
    <property type="entry name" value="Oxid_FAD_bind_N"/>
</dbReference>
<evidence type="ECO:0000256" key="1">
    <source>
        <dbReference type="ARBA" id="ARBA00001974"/>
    </source>
</evidence>
<dbReference type="InterPro" id="IPR016169">
    <property type="entry name" value="FAD-bd_PCMH_sub2"/>
</dbReference>
<evidence type="ECO:0000313" key="19">
    <source>
        <dbReference type="Proteomes" id="UP000035067"/>
    </source>
</evidence>
<evidence type="ECO:0000256" key="6">
    <source>
        <dbReference type="ARBA" id="ARBA00022618"/>
    </source>
</evidence>
<gene>
    <name evidence="16" type="primary">murB</name>
    <name evidence="18" type="ORF">TE42_02305</name>
</gene>
<dbReference type="EC" id="1.3.1.98" evidence="16"/>
<dbReference type="Proteomes" id="UP000035067">
    <property type="component" value="Unassembled WGS sequence"/>
</dbReference>
<feature type="active site" description="Proton donor" evidence="16">
    <location>
        <position position="226"/>
    </location>
</feature>
<comment type="pathway">
    <text evidence="4 16">Cell wall biogenesis; peptidoglycan biosynthesis.</text>
</comment>
<comment type="catalytic activity">
    <reaction evidence="15 16">
        <text>UDP-N-acetyl-alpha-D-muramate + NADP(+) = UDP-N-acetyl-3-O-(1-carboxyvinyl)-alpha-D-glucosamine + NADPH + H(+)</text>
        <dbReference type="Rhea" id="RHEA:12248"/>
        <dbReference type="ChEBI" id="CHEBI:15378"/>
        <dbReference type="ChEBI" id="CHEBI:57783"/>
        <dbReference type="ChEBI" id="CHEBI:58349"/>
        <dbReference type="ChEBI" id="CHEBI:68483"/>
        <dbReference type="ChEBI" id="CHEBI:70757"/>
        <dbReference type="EC" id="1.3.1.98"/>
    </reaction>
</comment>
<dbReference type="NCBIfam" id="NF010480">
    <property type="entry name" value="PRK13905.1"/>
    <property type="match status" value="1"/>
</dbReference>
<dbReference type="HAMAP" id="MF_00037">
    <property type="entry name" value="MurB"/>
    <property type="match status" value="1"/>
</dbReference>
<comment type="subcellular location">
    <subcellularLocation>
        <location evidence="3 16">Cytoplasm</location>
    </subcellularLocation>
</comment>
<dbReference type="UniPathway" id="UPA00219"/>
<evidence type="ECO:0000256" key="12">
    <source>
        <dbReference type="ARBA" id="ARBA00023002"/>
    </source>
</evidence>
<dbReference type="InterPro" id="IPR011601">
    <property type="entry name" value="MurB_C"/>
</dbReference>
<keyword evidence="9 16" id="KW-0521">NADP</keyword>
<dbReference type="Gene3D" id="3.90.78.10">
    <property type="entry name" value="UDP-N-acetylenolpyruvoylglucosamine reductase, C-terminal domain"/>
    <property type="match status" value="1"/>
</dbReference>
<dbReference type="GO" id="GO:0008360">
    <property type="term" value="P:regulation of cell shape"/>
    <property type="evidence" value="ECO:0007669"/>
    <property type="project" value="UniProtKB-KW"/>
</dbReference>
<evidence type="ECO:0000256" key="7">
    <source>
        <dbReference type="ARBA" id="ARBA00022630"/>
    </source>
</evidence>
<keyword evidence="13 16" id="KW-0131">Cell cycle</keyword>
<comment type="caution">
    <text evidence="18">The sequence shown here is derived from an EMBL/GenBank/DDBJ whole genome shotgun (WGS) entry which is preliminary data.</text>
</comment>
<dbReference type="SUPFAM" id="SSF56176">
    <property type="entry name" value="FAD-binding/transporter-associated domain-like"/>
    <property type="match status" value="1"/>
</dbReference>
<dbReference type="InterPro" id="IPR036635">
    <property type="entry name" value="MurB_C_sf"/>
</dbReference>
<keyword evidence="5 16" id="KW-0963">Cytoplasm</keyword>
<keyword evidence="6 16" id="KW-0132">Cell division</keyword>
<dbReference type="AlphaFoldDB" id="A0A0G2HNB6"/>
<keyword evidence="8 16" id="KW-0274">FAD</keyword>
<evidence type="ECO:0000313" key="18">
    <source>
        <dbReference type="EMBL" id="KKZ13002.1"/>
    </source>
</evidence>
<protein>
    <recommendedName>
        <fullName evidence="16">UDP-N-acetylenolpyruvoylglucosamine reductase</fullName>
        <ecNumber evidence="16">1.3.1.98</ecNumber>
    </recommendedName>
    <alternativeName>
        <fullName evidence="16">UDP-N-acetylmuramate dehydrogenase</fullName>
    </alternativeName>
</protein>
<keyword evidence="10 16" id="KW-0133">Cell shape</keyword>
<name>A0A0G2HNB6_9SYNE</name>
<evidence type="ECO:0000256" key="5">
    <source>
        <dbReference type="ARBA" id="ARBA00022490"/>
    </source>
</evidence>
<keyword evidence="14 16" id="KW-0961">Cell wall biogenesis/degradation</keyword>
<dbReference type="Pfam" id="PF02873">
    <property type="entry name" value="MurB_C"/>
    <property type="match status" value="1"/>
</dbReference>
<sequence>MLPVALPVDVLPRQPLAGLTSWKVGGTTEYLAQPRSVAQLASVVQWAVAMGLTIHPIGAGSNLLISDEGVQGLCLCLRHLQGVQMESTTGVVEAYAGEPLPTLARKTARAGLHGLEWLAGIPGTIGGAVAMNAGCQGSCLAERLVDAELLDPATGRRWRMREQDMAFGYRHSLLQDMAAAQRPWIVISVRLRTSPGHAPQRLLETIKANLSRRNRTQPCNFPSGGSVFRNPLPMTAGQLIDGLGLKGRRWGNAEISTVHANFIVNRGGAKARHIQALIHLVRDRVMGEKGIVLQPEIKHLGQFDQSLPSPVG</sequence>
<dbReference type="GO" id="GO:0009252">
    <property type="term" value="P:peptidoglycan biosynthetic process"/>
    <property type="evidence" value="ECO:0007669"/>
    <property type="project" value="UniProtKB-UniRule"/>
</dbReference>
<comment type="similarity">
    <text evidence="16">Belongs to the MurB family.</text>
</comment>
<feature type="domain" description="FAD-binding PCMH-type" evidence="17">
    <location>
        <begin position="23"/>
        <end position="196"/>
    </location>
</feature>
<dbReference type="PANTHER" id="PTHR21071:SF4">
    <property type="entry name" value="UDP-N-ACETYLENOLPYRUVOYLGLUCOSAMINE REDUCTASE"/>
    <property type="match status" value="1"/>
</dbReference>
<evidence type="ECO:0000256" key="4">
    <source>
        <dbReference type="ARBA" id="ARBA00004752"/>
    </source>
</evidence>
<dbReference type="GO" id="GO:0071555">
    <property type="term" value="P:cell wall organization"/>
    <property type="evidence" value="ECO:0007669"/>
    <property type="project" value="UniProtKB-KW"/>
</dbReference>
<dbReference type="SUPFAM" id="SSF56194">
    <property type="entry name" value="Uridine diphospho-N-Acetylenolpyruvylglucosamine reductase, MurB, C-terminal domain"/>
    <property type="match status" value="1"/>
</dbReference>
<dbReference type="InterPro" id="IPR016166">
    <property type="entry name" value="FAD-bd_PCMH"/>
</dbReference>
<dbReference type="Pfam" id="PF01565">
    <property type="entry name" value="FAD_binding_4"/>
    <property type="match status" value="1"/>
</dbReference>
<dbReference type="PROSITE" id="PS51387">
    <property type="entry name" value="FAD_PCMH"/>
    <property type="match status" value="1"/>
</dbReference>
<evidence type="ECO:0000256" key="11">
    <source>
        <dbReference type="ARBA" id="ARBA00022984"/>
    </source>
</evidence>
<evidence type="ECO:0000256" key="8">
    <source>
        <dbReference type="ARBA" id="ARBA00022827"/>
    </source>
</evidence>
<feature type="active site" evidence="16">
    <location>
        <position position="170"/>
    </location>
</feature>
<feature type="active site" evidence="16">
    <location>
        <position position="296"/>
    </location>
</feature>
<dbReference type="GO" id="GO:0051301">
    <property type="term" value="P:cell division"/>
    <property type="evidence" value="ECO:0007669"/>
    <property type="project" value="UniProtKB-KW"/>
</dbReference>
<dbReference type="InterPro" id="IPR003170">
    <property type="entry name" value="MurB"/>
</dbReference>
<comment type="function">
    <text evidence="2 16">Cell wall formation.</text>
</comment>
<evidence type="ECO:0000259" key="17">
    <source>
        <dbReference type="PROSITE" id="PS51387"/>
    </source>
</evidence>
<evidence type="ECO:0000256" key="10">
    <source>
        <dbReference type="ARBA" id="ARBA00022960"/>
    </source>
</evidence>
<dbReference type="NCBIfam" id="TIGR00179">
    <property type="entry name" value="murB"/>
    <property type="match status" value="1"/>
</dbReference>
<dbReference type="InterPro" id="IPR036318">
    <property type="entry name" value="FAD-bd_PCMH-like_sf"/>
</dbReference>
<organism evidence="18 19">
    <name type="scientific">Candidatus Synechococcus spongiarum SP3</name>
    <dbReference type="NCBI Taxonomy" id="1604020"/>
    <lineage>
        <taxon>Bacteria</taxon>
        <taxon>Bacillati</taxon>
        <taxon>Cyanobacteriota</taxon>
        <taxon>Cyanophyceae</taxon>
        <taxon>Synechococcales</taxon>
        <taxon>Synechococcaceae</taxon>
        <taxon>Synechococcus</taxon>
    </lineage>
</organism>
<dbReference type="InterPro" id="IPR016167">
    <property type="entry name" value="FAD-bd_PCMH_sub1"/>
</dbReference>
<evidence type="ECO:0000256" key="15">
    <source>
        <dbReference type="ARBA" id="ARBA00048914"/>
    </source>
</evidence>
<evidence type="ECO:0000256" key="3">
    <source>
        <dbReference type="ARBA" id="ARBA00004496"/>
    </source>
</evidence>
<dbReference type="GO" id="GO:0071949">
    <property type="term" value="F:FAD binding"/>
    <property type="evidence" value="ECO:0007669"/>
    <property type="project" value="InterPro"/>
</dbReference>
<comment type="cofactor">
    <cofactor evidence="1 16">
        <name>FAD</name>
        <dbReference type="ChEBI" id="CHEBI:57692"/>
    </cofactor>
</comment>
<dbReference type="GO" id="GO:0008762">
    <property type="term" value="F:UDP-N-acetylmuramate dehydrogenase activity"/>
    <property type="evidence" value="ECO:0007669"/>
    <property type="project" value="UniProtKB-UniRule"/>
</dbReference>
<proteinExistence type="inferred from homology"/>
<evidence type="ECO:0000256" key="9">
    <source>
        <dbReference type="ARBA" id="ARBA00022857"/>
    </source>
</evidence>
<dbReference type="PANTHER" id="PTHR21071">
    <property type="entry name" value="UDP-N-ACETYLENOLPYRUVOYLGLUCOSAMINE REDUCTASE"/>
    <property type="match status" value="1"/>
</dbReference>
<keyword evidence="12 16" id="KW-0560">Oxidoreductase</keyword>
<evidence type="ECO:0000256" key="14">
    <source>
        <dbReference type="ARBA" id="ARBA00023316"/>
    </source>
</evidence>
<reference evidence="18 19" key="1">
    <citation type="submission" date="2015-01" db="EMBL/GenBank/DDBJ databases">
        <title>Lifestyle Evolution in Cyanobacterial Symbionts of Sponges.</title>
        <authorList>
            <person name="Burgsdorf I."/>
            <person name="Slaby B.M."/>
            <person name="Handley K.M."/>
            <person name="Haber M."/>
            <person name="Blom J."/>
            <person name="Marshall C.W."/>
            <person name="Gilbert J.A."/>
            <person name="Hentschel U."/>
            <person name="Steindler L."/>
        </authorList>
    </citation>
    <scope>NUCLEOTIDE SEQUENCE [LARGE SCALE GENOMIC DNA]</scope>
    <source>
        <strain evidence="18">SP3</strain>
    </source>
</reference>
<dbReference type="EMBL" id="JXQG01000007">
    <property type="protein sequence ID" value="KKZ13002.1"/>
    <property type="molecule type" value="Genomic_DNA"/>
</dbReference>
<keyword evidence="7 16" id="KW-0285">Flavoprotein</keyword>
<accession>A0A0G2HNB6</accession>
<dbReference type="PATRIC" id="fig|1604020.3.peg.1977"/>
<evidence type="ECO:0000256" key="2">
    <source>
        <dbReference type="ARBA" id="ARBA00003921"/>
    </source>
</evidence>
<evidence type="ECO:0000256" key="13">
    <source>
        <dbReference type="ARBA" id="ARBA00023306"/>
    </source>
</evidence>
<dbReference type="Gene3D" id="3.30.465.10">
    <property type="match status" value="1"/>
</dbReference>
<evidence type="ECO:0000256" key="16">
    <source>
        <dbReference type="HAMAP-Rule" id="MF_00037"/>
    </source>
</evidence>
<dbReference type="Gene3D" id="3.30.43.10">
    <property type="entry name" value="Uridine Diphospho-n-acetylenolpyruvylglucosamine Reductase, domain 2"/>
    <property type="match status" value="1"/>
</dbReference>
<keyword evidence="11 16" id="KW-0573">Peptidoglycan synthesis</keyword>